<keyword evidence="1" id="KW-1133">Transmembrane helix</keyword>
<dbReference type="EMBL" id="PFAH01000007">
    <property type="protein sequence ID" value="PIR97970.1"/>
    <property type="molecule type" value="Genomic_DNA"/>
</dbReference>
<accession>A0A2H0VI33</accession>
<dbReference type="SUPFAM" id="SSF74853">
    <property type="entry name" value="Lamin A/C globular tail domain"/>
    <property type="match status" value="1"/>
</dbReference>
<name>A0A2H0VI33_9BACT</name>
<sequence length="167" mass="18347">MVYIESVLPNPIGKDSGQEWIRLLNEGGSLENLLGWRIEDGSKKVFDLSAVGEIEPGEIVELGHAFTEISLNNDGDTLFLYDKQGSLIDTLEYGPVEEGEILLNKTLTETREPQNTNALANIAETGVLNKNILNKDVLGPIELGLLVAAMASTLFVYLSINIFRKNE</sequence>
<feature type="transmembrane region" description="Helical" evidence="1">
    <location>
        <begin position="143"/>
        <end position="163"/>
    </location>
</feature>
<feature type="domain" description="LTD" evidence="2">
    <location>
        <begin position="2"/>
        <end position="94"/>
    </location>
</feature>
<evidence type="ECO:0000256" key="1">
    <source>
        <dbReference type="SAM" id="Phobius"/>
    </source>
</evidence>
<dbReference type="Proteomes" id="UP000231466">
    <property type="component" value="Unassembled WGS sequence"/>
</dbReference>
<gene>
    <name evidence="3" type="ORF">COT89_01830</name>
</gene>
<dbReference type="Pfam" id="PF00932">
    <property type="entry name" value="LTD"/>
    <property type="match status" value="1"/>
</dbReference>
<comment type="caution">
    <text evidence="3">The sequence shown here is derived from an EMBL/GenBank/DDBJ whole genome shotgun (WGS) entry which is preliminary data.</text>
</comment>
<keyword evidence="1" id="KW-0812">Transmembrane</keyword>
<protein>
    <recommendedName>
        <fullName evidence="2">LTD domain-containing protein</fullName>
    </recommendedName>
</protein>
<organism evidence="3 4">
    <name type="scientific">Candidatus Colwellbacteria bacterium CG10_big_fil_rev_8_21_14_0_10_42_22</name>
    <dbReference type="NCBI Taxonomy" id="1974540"/>
    <lineage>
        <taxon>Bacteria</taxon>
        <taxon>Candidatus Colwelliibacteriota</taxon>
    </lineage>
</organism>
<keyword evidence="1" id="KW-0472">Membrane</keyword>
<reference evidence="4" key="1">
    <citation type="submission" date="2017-09" db="EMBL/GenBank/DDBJ databases">
        <title>Depth-based differentiation of microbial function through sediment-hosted aquifers and enrichment of novel symbionts in the deep terrestrial subsurface.</title>
        <authorList>
            <person name="Probst A.J."/>
            <person name="Ladd B."/>
            <person name="Jarett J.K."/>
            <person name="Geller-Mcgrath D.E."/>
            <person name="Sieber C.M.K."/>
            <person name="Emerson J.B."/>
            <person name="Anantharaman K."/>
            <person name="Thomas B.C."/>
            <person name="Malmstrom R."/>
            <person name="Stieglmeier M."/>
            <person name="Klingl A."/>
            <person name="Woyke T."/>
            <person name="Ryan C.M."/>
            <person name="Banfield J.F."/>
        </authorList>
    </citation>
    <scope>NUCLEOTIDE SEQUENCE [LARGE SCALE GENOMIC DNA]</scope>
</reference>
<evidence type="ECO:0000313" key="4">
    <source>
        <dbReference type="Proteomes" id="UP000231466"/>
    </source>
</evidence>
<evidence type="ECO:0000313" key="3">
    <source>
        <dbReference type="EMBL" id="PIR97970.1"/>
    </source>
</evidence>
<proteinExistence type="predicted"/>
<dbReference type="AlphaFoldDB" id="A0A2H0VI33"/>
<evidence type="ECO:0000259" key="2">
    <source>
        <dbReference type="Pfam" id="PF00932"/>
    </source>
</evidence>
<dbReference type="InterPro" id="IPR036415">
    <property type="entry name" value="Lamin_tail_dom_sf"/>
</dbReference>
<dbReference type="InterPro" id="IPR001322">
    <property type="entry name" value="Lamin_tail_dom"/>
</dbReference>